<evidence type="ECO:0008006" key="3">
    <source>
        <dbReference type="Google" id="ProtNLM"/>
    </source>
</evidence>
<sequence length="133" mass="14344">MPVDADYLAAIGMATYCFATMEWNAVYCGEKLKPGYVNDVSTKTAGVIANEILGFAPLVSGSIKQASYQAAVSELVALVKRRNDLMHANPATIGNDQRLVRNGIALQISDINDLADDFTACSLKLNELLQHLP</sequence>
<dbReference type="Proteomes" id="UP000500767">
    <property type="component" value="Chromosome"/>
</dbReference>
<dbReference type="AlphaFoldDB" id="A0A6M8HRH0"/>
<reference evidence="1 2" key="1">
    <citation type="journal article" date="2014" name="World J. Microbiol. Biotechnol.">
        <title>Biodiversity and physiological characteristics of Antarctic and Arctic lichens-associated bacteria.</title>
        <authorList>
            <person name="Lee Y.M."/>
            <person name="Kim E.H."/>
            <person name="Lee H.K."/>
            <person name="Hong S.G."/>
        </authorList>
    </citation>
    <scope>NUCLEOTIDE SEQUENCE [LARGE SCALE GENOMIC DNA]</scope>
    <source>
        <strain evidence="1 2">PAMC 26569</strain>
    </source>
</reference>
<evidence type="ECO:0000313" key="2">
    <source>
        <dbReference type="Proteomes" id="UP000500767"/>
    </source>
</evidence>
<dbReference type="RefSeq" id="WP_171836588.1">
    <property type="nucleotide sequence ID" value="NZ_CP053708.1"/>
</dbReference>
<dbReference type="KEGG" id="lck:HN018_13195"/>
<gene>
    <name evidence="1" type="ORF">HN018_13195</name>
</gene>
<keyword evidence="2" id="KW-1185">Reference proteome</keyword>
<name>A0A6M8HRH0_9PROT</name>
<organism evidence="1 2">
    <name type="scientific">Lichenicola cladoniae</name>
    <dbReference type="NCBI Taxonomy" id="1484109"/>
    <lineage>
        <taxon>Bacteria</taxon>
        <taxon>Pseudomonadati</taxon>
        <taxon>Pseudomonadota</taxon>
        <taxon>Alphaproteobacteria</taxon>
        <taxon>Acetobacterales</taxon>
        <taxon>Acetobacteraceae</taxon>
        <taxon>Lichenicola</taxon>
    </lineage>
</organism>
<accession>A0A6M8HRH0</accession>
<protein>
    <recommendedName>
        <fullName evidence="3">RiboL-PSP-HEPN domain-containing protein</fullName>
    </recommendedName>
</protein>
<dbReference type="EMBL" id="CP053708">
    <property type="protein sequence ID" value="QKE90867.1"/>
    <property type="molecule type" value="Genomic_DNA"/>
</dbReference>
<proteinExistence type="predicted"/>
<evidence type="ECO:0000313" key="1">
    <source>
        <dbReference type="EMBL" id="QKE90867.1"/>
    </source>
</evidence>